<evidence type="ECO:0000256" key="1">
    <source>
        <dbReference type="ARBA" id="ARBA00023015"/>
    </source>
</evidence>
<dbReference type="RefSeq" id="WP_083561863.1">
    <property type="nucleotide sequence ID" value="NZ_AQQV01000003.1"/>
</dbReference>
<dbReference type="PANTHER" id="PTHR30055:SF234">
    <property type="entry name" value="HTH-TYPE TRANSCRIPTIONAL REGULATOR BETI"/>
    <property type="match status" value="1"/>
</dbReference>
<name>A0A1Y1SB14_9GAMM</name>
<dbReference type="Proteomes" id="UP000192342">
    <property type="component" value="Unassembled WGS sequence"/>
</dbReference>
<reference evidence="6 7" key="1">
    <citation type="submission" date="2013-04" db="EMBL/GenBank/DDBJ databases">
        <title>Oceanococcus atlanticus 22II-S10r2 Genome Sequencing.</title>
        <authorList>
            <person name="Lai Q."/>
            <person name="Li G."/>
            <person name="Shao Z."/>
        </authorList>
    </citation>
    <scope>NUCLEOTIDE SEQUENCE [LARGE SCALE GENOMIC DNA]</scope>
    <source>
        <strain evidence="6 7">22II-S10r2</strain>
    </source>
</reference>
<dbReference type="EMBL" id="AQQV01000003">
    <property type="protein sequence ID" value="ORE85819.1"/>
    <property type="molecule type" value="Genomic_DNA"/>
</dbReference>
<dbReference type="GO" id="GO:0003700">
    <property type="term" value="F:DNA-binding transcription factor activity"/>
    <property type="evidence" value="ECO:0007669"/>
    <property type="project" value="TreeGrafter"/>
</dbReference>
<evidence type="ECO:0000259" key="5">
    <source>
        <dbReference type="PROSITE" id="PS50977"/>
    </source>
</evidence>
<dbReference type="GO" id="GO:0000976">
    <property type="term" value="F:transcription cis-regulatory region binding"/>
    <property type="evidence" value="ECO:0007669"/>
    <property type="project" value="TreeGrafter"/>
</dbReference>
<sequence length="199" mass="23028">MRKQPRQQRSRALVESLLDATLLCIAREGLNAATTARIARYAGISVGSLYQYFDRKEDLYAAVLNRFVDEMSTLINDQYARMPQATLSEFVREMLNAIWDFLERDEARYLHLSRYWNQMDSGRYLSALEHKMLMVISQVLLRHPPPQPVADVQVRTYVLVNGIMLTLIRYIAEPAPGISRDQLIDQFSNLAQWLIHAPQ</sequence>
<dbReference type="InterPro" id="IPR001647">
    <property type="entry name" value="HTH_TetR"/>
</dbReference>
<gene>
    <name evidence="6" type="ORF">ATO7_11018</name>
</gene>
<accession>A0A1Y1SB14</accession>
<evidence type="ECO:0000313" key="7">
    <source>
        <dbReference type="Proteomes" id="UP000192342"/>
    </source>
</evidence>
<dbReference type="InterPro" id="IPR050109">
    <property type="entry name" value="HTH-type_TetR-like_transc_reg"/>
</dbReference>
<evidence type="ECO:0000313" key="6">
    <source>
        <dbReference type="EMBL" id="ORE85819.1"/>
    </source>
</evidence>
<evidence type="ECO:0000256" key="3">
    <source>
        <dbReference type="ARBA" id="ARBA00023163"/>
    </source>
</evidence>
<keyword evidence="7" id="KW-1185">Reference proteome</keyword>
<feature type="DNA-binding region" description="H-T-H motif" evidence="4">
    <location>
        <begin position="34"/>
        <end position="53"/>
    </location>
</feature>
<dbReference type="Pfam" id="PF00440">
    <property type="entry name" value="TetR_N"/>
    <property type="match status" value="1"/>
</dbReference>
<keyword evidence="1" id="KW-0805">Transcription regulation</keyword>
<comment type="caution">
    <text evidence="6">The sequence shown here is derived from an EMBL/GenBank/DDBJ whole genome shotgun (WGS) entry which is preliminary data.</text>
</comment>
<dbReference type="OrthoDB" id="63332at2"/>
<dbReference type="SUPFAM" id="SSF46689">
    <property type="entry name" value="Homeodomain-like"/>
    <property type="match status" value="1"/>
</dbReference>
<proteinExistence type="predicted"/>
<evidence type="ECO:0000256" key="2">
    <source>
        <dbReference type="ARBA" id="ARBA00023125"/>
    </source>
</evidence>
<dbReference type="PRINTS" id="PR00455">
    <property type="entry name" value="HTHTETR"/>
</dbReference>
<dbReference type="STRING" id="1317117.ATO7_11018"/>
<keyword evidence="2 4" id="KW-0238">DNA-binding</keyword>
<protein>
    <submittedName>
        <fullName evidence="6">Transcriptional regulator</fullName>
    </submittedName>
</protein>
<dbReference type="PANTHER" id="PTHR30055">
    <property type="entry name" value="HTH-TYPE TRANSCRIPTIONAL REGULATOR RUTR"/>
    <property type="match status" value="1"/>
</dbReference>
<dbReference type="Gene3D" id="1.10.357.10">
    <property type="entry name" value="Tetracycline Repressor, domain 2"/>
    <property type="match status" value="1"/>
</dbReference>
<dbReference type="AlphaFoldDB" id="A0A1Y1SB14"/>
<keyword evidence="3" id="KW-0804">Transcription</keyword>
<dbReference type="PROSITE" id="PS50977">
    <property type="entry name" value="HTH_TETR_2"/>
    <property type="match status" value="1"/>
</dbReference>
<evidence type="ECO:0000256" key="4">
    <source>
        <dbReference type="PROSITE-ProRule" id="PRU00335"/>
    </source>
</evidence>
<dbReference type="InterPro" id="IPR009057">
    <property type="entry name" value="Homeodomain-like_sf"/>
</dbReference>
<feature type="domain" description="HTH tetR-type" evidence="5">
    <location>
        <begin position="11"/>
        <end position="71"/>
    </location>
</feature>
<organism evidence="6 7">
    <name type="scientific">Oceanococcus atlanticus</name>
    <dbReference type="NCBI Taxonomy" id="1317117"/>
    <lineage>
        <taxon>Bacteria</taxon>
        <taxon>Pseudomonadati</taxon>
        <taxon>Pseudomonadota</taxon>
        <taxon>Gammaproteobacteria</taxon>
        <taxon>Chromatiales</taxon>
        <taxon>Oceanococcaceae</taxon>
        <taxon>Oceanococcus</taxon>
    </lineage>
</organism>